<dbReference type="Pfam" id="PF01418">
    <property type="entry name" value="HTH_6"/>
    <property type="match status" value="1"/>
</dbReference>
<evidence type="ECO:0000256" key="1">
    <source>
        <dbReference type="ARBA" id="ARBA00023015"/>
    </source>
</evidence>
<dbReference type="RefSeq" id="WP_148973222.1">
    <property type="nucleotide sequence ID" value="NZ_JBNIKU010000005.1"/>
</dbReference>
<evidence type="ECO:0000313" key="7">
    <source>
        <dbReference type="Proteomes" id="UP000322139"/>
    </source>
</evidence>
<dbReference type="GO" id="GO:0003677">
    <property type="term" value="F:DNA binding"/>
    <property type="evidence" value="ECO:0007669"/>
    <property type="project" value="UniProtKB-KW"/>
</dbReference>
<dbReference type="GO" id="GO:1901135">
    <property type="term" value="P:carbohydrate derivative metabolic process"/>
    <property type="evidence" value="ECO:0007669"/>
    <property type="project" value="InterPro"/>
</dbReference>
<name>A0A5D4RLV6_9BACI</name>
<comment type="caution">
    <text evidence="6">The sequence shown here is derived from an EMBL/GenBank/DDBJ whole genome shotgun (WGS) entry which is preliminary data.</text>
</comment>
<dbReference type="Proteomes" id="UP000322139">
    <property type="component" value="Unassembled WGS sequence"/>
</dbReference>
<dbReference type="GO" id="GO:0097367">
    <property type="term" value="F:carbohydrate derivative binding"/>
    <property type="evidence" value="ECO:0007669"/>
    <property type="project" value="InterPro"/>
</dbReference>
<dbReference type="EMBL" id="VTER01000001">
    <property type="protein sequence ID" value="TYS52247.1"/>
    <property type="molecule type" value="Genomic_DNA"/>
</dbReference>
<sequence>MSFINGGLVMLSEMLGKLPPSEKKIASFILENPKEAIALTASELGKRSSTSSAAVIRLCKSLGLKGYQELKLRIAGDLQKTHHPGFRDIEPNESQHSIIEKMSSNSIQTIRETADLLSTEELSKAVEAIQKAETVHFFGVGASSIIAQDAQQKFLRINKHATAFADIHMTATLVANVKPDDVVFGISFSGKTFEVAKILELANKRGAVTISLTKYGSSLVSDQADIRLFTSSTKEPTFRSGATSSRIAQLHVIDILFMCAASRQYDESVAYLDETRSAIDFLRENVKSKHLK</sequence>
<keyword evidence="1" id="KW-0805">Transcription regulation</keyword>
<dbReference type="InterPro" id="IPR047640">
    <property type="entry name" value="RpiR-like"/>
</dbReference>
<dbReference type="Pfam" id="PF01380">
    <property type="entry name" value="SIS"/>
    <property type="match status" value="1"/>
</dbReference>
<evidence type="ECO:0000256" key="2">
    <source>
        <dbReference type="ARBA" id="ARBA00023125"/>
    </source>
</evidence>
<evidence type="ECO:0000259" key="5">
    <source>
        <dbReference type="PROSITE" id="PS51464"/>
    </source>
</evidence>
<reference evidence="6 7" key="1">
    <citation type="submission" date="2019-08" db="EMBL/GenBank/DDBJ databases">
        <title>Bacillus genomes from the desert of Cuatro Cienegas, Coahuila.</title>
        <authorList>
            <person name="Olmedo-Alvarez G."/>
        </authorList>
    </citation>
    <scope>NUCLEOTIDE SEQUENCE [LARGE SCALE GENOMIC DNA]</scope>
    <source>
        <strain evidence="6 7">CH446_14T</strain>
    </source>
</reference>
<dbReference type="InterPro" id="IPR036388">
    <property type="entry name" value="WH-like_DNA-bd_sf"/>
</dbReference>
<keyword evidence="3" id="KW-0804">Transcription</keyword>
<feature type="domain" description="HTH rpiR-type" evidence="4">
    <location>
        <begin position="5"/>
        <end position="81"/>
    </location>
</feature>
<proteinExistence type="predicted"/>
<dbReference type="InterPro" id="IPR035472">
    <property type="entry name" value="RpiR-like_SIS"/>
</dbReference>
<dbReference type="PROSITE" id="PS51071">
    <property type="entry name" value="HTH_RPIR"/>
    <property type="match status" value="1"/>
</dbReference>
<dbReference type="GO" id="GO:0003700">
    <property type="term" value="F:DNA-binding transcription factor activity"/>
    <property type="evidence" value="ECO:0007669"/>
    <property type="project" value="InterPro"/>
</dbReference>
<dbReference type="InterPro" id="IPR009057">
    <property type="entry name" value="Homeodomain-like_sf"/>
</dbReference>
<dbReference type="SUPFAM" id="SSF53697">
    <property type="entry name" value="SIS domain"/>
    <property type="match status" value="1"/>
</dbReference>
<dbReference type="Gene3D" id="1.10.10.10">
    <property type="entry name" value="Winged helix-like DNA-binding domain superfamily/Winged helix DNA-binding domain"/>
    <property type="match status" value="1"/>
</dbReference>
<keyword evidence="2" id="KW-0238">DNA-binding</keyword>
<evidence type="ECO:0000259" key="4">
    <source>
        <dbReference type="PROSITE" id="PS51071"/>
    </source>
</evidence>
<evidence type="ECO:0000313" key="6">
    <source>
        <dbReference type="EMBL" id="TYS52247.1"/>
    </source>
</evidence>
<dbReference type="PANTHER" id="PTHR30514:SF10">
    <property type="entry name" value="MURR_RPIR FAMILY TRANSCRIPTIONAL REGULATOR"/>
    <property type="match status" value="1"/>
</dbReference>
<dbReference type="SUPFAM" id="SSF46689">
    <property type="entry name" value="Homeodomain-like"/>
    <property type="match status" value="1"/>
</dbReference>
<evidence type="ECO:0000256" key="3">
    <source>
        <dbReference type="ARBA" id="ARBA00023163"/>
    </source>
</evidence>
<protein>
    <submittedName>
        <fullName evidence="6">MurR/RpiR family transcriptional regulator</fullName>
    </submittedName>
</protein>
<feature type="domain" description="SIS" evidence="5">
    <location>
        <begin position="125"/>
        <end position="266"/>
    </location>
</feature>
<gene>
    <name evidence="6" type="ORF">FZD51_02070</name>
</gene>
<dbReference type="CDD" id="cd05013">
    <property type="entry name" value="SIS_RpiR"/>
    <property type="match status" value="1"/>
</dbReference>
<dbReference type="InterPro" id="IPR001347">
    <property type="entry name" value="SIS_dom"/>
</dbReference>
<dbReference type="InterPro" id="IPR000281">
    <property type="entry name" value="HTH_RpiR"/>
</dbReference>
<dbReference type="Gene3D" id="3.40.50.10490">
    <property type="entry name" value="Glucose-6-phosphate isomerase like protein, domain 1"/>
    <property type="match status" value="1"/>
</dbReference>
<dbReference type="AlphaFoldDB" id="A0A5D4RLV6"/>
<accession>A0A5D4RLV6</accession>
<organism evidence="6 7">
    <name type="scientific">Bacillus infantis</name>
    <dbReference type="NCBI Taxonomy" id="324767"/>
    <lineage>
        <taxon>Bacteria</taxon>
        <taxon>Bacillati</taxon>
        <taxon>Bacillota</taxon>
        <taxon>Bacilli</taxon>
        <taxon>Bacillales</taxon>
        <taxon>Bacillaceae</taxon>
        <taxon>Bacillus</taxon>
    </lineage>
</organism>
<dbReference type="PANTHER" id="PTHR30514">
    <property type="entry name" value="GLUCOKINASE"/>
    <property type="match status" value="1"/>
</dbReference>
<dbReference type="PROSITE" id="PS51464">
    <property type="entry name" value="SIS"/>
    <property type="match status" value="1"/>
</dbReference>
<dbReference type="InterPro" id="IPR046348">
    <property type="entry name" value="SIS_dom_sf"/>
</dbReference>